<dbReference type="RefSeq" id="XP_003723431.2">
    <property type="nucleotide sequence ID" value="XM_003723383.3"/>
</dbReference>
<evidence type="ECO:0000313" key="11">
    <source>
        <dbReference type="Proteomes" id="UP000007110"/>
    </source>
</evidence>
<dbReference type="InterPro" id="IPR020846">
    <property type="entry name" value="MFS_dom"/>
</dbReference>
<dbReference type="GeneID" id="582715"/>
<dbReference type="FunCoup" id="A0A7M7GFS0">
    <property type="interactions" value="13"/>
</dbReference>
<dbReference type="GO" id="GO:0016020">
    <property type="term" value="C:membrane"/>
    <property type="evidence" value="ECO:0000318"/>
    <property type="project" value="GO_Central"/>
</dbReference>
<feature type="transmembrane region" description="Helical" evidence="8">
    <location>
        <begin position="144"/>
        <end position="167"/>
    </location>
</feature>
<dbReference type="Pfam" id="PF00083">
    <property type="entry name" value="Sugar_tr"/>
    <property type="match status" value="1"/>
</dbReference>
<feature type="domain" description="Major facilitator superfamily (MFS) profile" evidence="9">
    <location>
        <begin position="78"/>
        <end position="540"/>
    </location>
</feature>
<dbReference type="GO" id="GO:0022857">
    <property type="term" value="F:transmembrane transporter activity"/>
    <property type="evidence" value="ECO:0007669"/>
    <property type="project" value="InterPro"/>
</dbReference>
<dbReference type="PROSITE" id="PS00217">
    <property type="entry name" value="SUGAR_TRANSPORT_2"/>
    <property type="match status" value="1"/>
</dbReference>
<dbReference type="EnsemblMetazoa" id="XM_011683421">
    <property type="protein sequence ID" value="XP_011681723"/>
    <property type="gene ID" value="LOC582715"/>
</dbReference>
<evidence type="ECO:0000313" key="10">
    <source>
        <dbReference type="EnsemblMetazoa" id="XP_003723431"/>
    </source>
</evidence>
<keyword evidence="6 8" id="KW-0472">Membrane</keyword>
<feature type="transmembrane region" description="Helical" evidence="8">
    <location>
        <begin position="245"/>
        <end position="264"/>
    </location>
</feature>
<dbReference type="PANTHER" id="PTHR23511">
    <property type="entry name" value="SYNAPTIC VESICLE GLYCOPROTEIN 2"/>
    <property type="match status" value="1"/>
</dbReference>
<feature type="transmembrane region" description="Helical" evidence="8">
    <location>
        <begin position="488"/>
        <end position="510"/>
    </location>
</feature>
<sequence>MSTEENTSTSVSYTRLVADDDVEDFDDAAKVDETSLLVDHSTGNEDSNKNEKDSTNGVGASYSEAVEASGFGKFHALLLIVCGWANMSDAVEILSVSFLLPDASVDMNISSVEKGLLTSIIFVGMLVGGYLWGSLADVRGRRQILIYSLSCNAFFGAASSVCQNFWLFLFMRFLSGVGVGGSIPVIFSYFGEFQPNNHRGKMISALSTFWMAGNILTAGLAWAIIPREHLGYHNPDGFSYESWRIFVAVCCIPAASSVLTFLLMPESPKFLLEQGNEEKSLDIMKKIYSWNHKGVKASDYPIDYLVPSSKDKQHTADGRKMTLRVQFGALFMATKQLFKRPLTGITIAMLVIIFNLSFGYYGLFMWFPELFKRVENGGSACSYFNESAVTNSTVPSDRIYVDGFFTSLSNLPGNLLTIFLMDKLSRKFLITSSMIVSGISVFFIWFLKTRIQVLIMSCVFGAISVITWNTLNVVGVELYPTSCRSTALGVQSVFNRMGAILGNLMFGILIDLNCSVPMILIAVLLAVGGFTALTLPNTSKKELK</sequence>
<evidence type="ECO:0000256" key="5">
    <source>
        <dbReference type="ARBA" id="ARBA00022989"/>
    </source>
</evidence>
<keyword evidence="4 8" id="KW-0812">Transmembrane</keyword>
<proteinExistence type="inferred from homology"/>
<dbReference type="KEGG" id="spu:582715"/>
<evidence type="ECO:0000256" key="1">
    <source>
        <dbReference type="ARBA" id="ARBA00004141"/>
    </source>
</evidence>
<feature type="transmembrane region" description="Helical" evidence="8">
    <location>
        <begin position="115"/>
        <end position="132"/>
    </location>
</feature>
<evidence type="ECO:0000256" key="8">
    <source>
        <dbReference type="SAM" id="Phobius"/>
    </source>
</evidence>
<accession>A0A7M7GFS0</accession>
<comment type="subcellular location">
    <subcellularLocation>
        <location evidence="1">Membrane</location>
        <topology evidence="1">Multi-pass membrane protein</topology>
    </subcellularLocation>
</comment>
<dbReference type="OMA" id="RFQIEFH"/>
<dbReference type="OrthoDB" id="3936150at2759"/>
<keyword evidence="3" id="KW-0813">Transport</keyword>
<feature type="compositionally biased region" description="Basic and acidic residues" evidence="7">
    <location>
        <begin position="42"/>
        <end position="54"/>
    </location>
</feature>
<comment type="similarity">
    <text evidence="2">Belongs to the major facilitator superfamily.</text>
</comment>
<feature type="transmembrane region" description="Helical" evidence="8">
    <location>
        <begin position="428"/>
        <end position="447"/>
    </location>
</feature>
<feature type="transmembrane region" description="Helical" evidence="8">
    <location>
        <begin position="399"/>
        <end position="421"/>
    </location>
</feature>
<dbReference type="SUPFAM" id="SSF103473">
    <property type="entry name" value="MFS general substrate transporter"/>
    <property type="match status" value="1"/>
</dbReference>
<keyword evidence="5 8" id="KW-1133">Transmembrane helix</keyword>
<protein>
    <recommendedName>
        <fullName evidence="9">Major facilitator superfamily (MFS) profile domain-containing protein</fullName>
    </recommendedName>
</protein>
<dbReference type="InterPro" id="IPR005828">
    <property type="entry name" value="MFS_sugar_transport-like"/>
</dbReference>
<evidence type="ECO:0000256" key="3">
    <source>
        <dbReference type="ARBA" id="ARBA00022448"/>
    </source>
</evidence>
<dbReference type="InterPro" id="IPR036259">
    <property type="entry name" value="MFS_trans_sf"/>
</dbReference>
<feature type="transmembrane region" description="Helical" evidence="8">
    <location>
        <begin position="173"/>
        <end position="191"/>
    </location>
</feature>
<dbReference type="PANTHER" id="PTHR23511:SF34">
    <property type="entry name" value="SYNAPTIC VESICLE GLYCOPROTEIN 2"/>
    <property type="match status" value="1"/>
</dbReference>
<dbReference type="FunFam" id="1.20.1250.20:FF:000232">
    <property type="entry name" value="Organic cation/carnitine transporter 7"/>
    <property type="match status" value="1"/>
</dbReference>
<dbReference type="PROSITE" id="PS50850">
    <property type="entry name" value="MFS"/>
    <property type="match status" value="1"/>
</dbReference>
<dbReference type="InterPro" id="IPR005829">
    <property type="entry name" value="Sugar_transporter_CS"/>
</dbReference>
<name>A0A7M7GFS0_STRPU</name>
<dbReference type="AlphaFoldDB" id="A0A7M7GFS0"/>
<dbReference type="Gene3D" id="1.20.1250.20">
    <property type="entry name" value="MFS general substrate transporter like domains"/>
    <property type="match status" value="1"/>
</dbReference>
<organism evidence="10 11">
    <name type="scientific">Strongylocentrotus purpuratus</name>
    <name type="common">Purple sea urchin</name>
    <dbReference type="NCBI Taxonomy" id="7668"/>
    <lineage>
        <taxon>Eukaryota</taxon>
        <taxon>Metazoa</taxon>
        <taxon>Echinodermata</taxon>
        <taxon>Eleutherozoa</taxon>
        <taxon>Echinozoa</taxon>
        <taxon>Echinoidea</taxon>
        <taxon>Euechinoidea</taxon>
        <taxon>Echinacea</taxon>
        <taxon>Camarodonta</taxon>
        <taxon>Echinidea</taxon>
        <taxon>Strongylocentrotidae</taxon>
        <taxon>Strongylocentrotus</taxon>
    </lineage>
</organism>
<feature type="transmembrane region" description="Helical" evidence="8">
    <location>
        <begin position="76"/>
        <end position="100"/>
    </location>
</feature>
<feature type="transmembrane region" description="Helical" evidence="8">
    <location>
        <begin position="516"/>
        <end position="535"/>
    </location>
</feature>
<dbReference type="InParanoid" id="A0A7M7GFS0"/>
<evidence type="ECO:0000256" key="7">
    <source>
        <dbReference type="SAM" id="MobiDB-lite"/>
    </source>
</evidence>
<dbReference type="RefSeq" id="XP_011681723.2">
    <property type="nucleotide sequence ID" value="XM_011683421.2"/>
</dbReference>
<evidence type="ECO:0000256" key="4">
    <source>
        <dbReference type="ARBA" id="ARBA00022692"/>
    </source>
</evidence>
<feature type="transmembrane region" description="Helical" evidence="8">
    <location>
        <begin position="342"/>
        <end position="363"/>
    </location>
</feature>
<evidence type="ECO:0000259" key="9">
    <source>
        <dbReference type="PROSITE" id="PS50850"/>
    </source>
</evidence>
<feature type="transmembrane region" description="Helical" evidence="8">
    <location>
        <begin position="203"/>
        <end position="225"/>
    </location>
</feature>
<dbReference type="Proteomes" id="UP000007110">
    <property type="component" value="Unassembled WGS sequence"/>
</dbReference>
<evidence type="ECO:0000256" key="6">
    <source>
        <dbReference type="ARBA" id="ARBA00023136"/>
    </source>
</evidence>
<reference evidence="10" key="2">
    <citation type="submission" date="2021-01" db="UniProtKB">
        <authorList>
            <consortium name="EnsemblMetazoa"/>
        </authorList>
    </citation>
    <scope>IDENTIFICATION</scope>
</reference>
<reference evidence="11" key="1">
    <citation type="submission" date="2015-02" db="EMBL/GenBank/DDBJ databases">
        <title>Genome sequencing for Strongylocentrotus purpuratus.</title>
        <authorList>
            <person name="Murali S."/>
            <person name="Liu Y."/>
            <person name="Vee V."/>
            <person name="English A."/>
            <person name="Wang M."/>
            <person name="Skinner E."/>
            <person name="Han Y."/>
            <person name="Muzny D.M."/>
            <person name="Worley K.C."/>
            <person name="Gibbs R.A."/>
        </authorList>
    </citation>
    <scope>NUCLEOTIDE SEQUENCE</scope>
</reference>
<feature type="transmembrane region" description="Helical" evidence="8">
    <location>
        <begin position="453"/>
        <end position="476"/>
    </location>
</feature>
<evidence type="ECO:0000256" key="2">
    <source>
        <dbReference type="ARBA" id="ARBA00008335"/>
    </source>
</evidence>
<keyword evidence="11" id="KW-1185">Reference proteome</keyword>
<feature type="region of interest" description="Disordered" evidence="7">
    <location>
        <begin position="36"/>
        <end position="56"/>
    </location>
</feature>
<dbReference type="EnsemblMetazoa" id="XM_003723383">
    <property type="protein sequence ID" value="XP_003723431"/>
    <property type="gene ID" value="LOC582715"/>
</dbReference>